<dbReference type="RefSeq" id="WP_280576415.1">
    <property type="nucleotide sequence ID" value="NZ_JARXRM010000046.1"/>
</dbReference>
<organism evidence="2 3">
    <name type="scientific">Luteimonas endophytica</name>
    <dbReference type="NCBI Taxonomy" id="3042023"/>
    <lineage>
        <taxon>Bacteria</taxon>
        <taxon>Pseudomonadati</taxon>
        <taxon>Pseudomonadota</taxon>
        <taxon>Gammaproteobacteria</taxon>
        <taxon>Lysobacterales</taxon>
        <taxon>Lysobacteraceae</taxon>
        <taxon>Luteimonas</taxon>
    </lineage>
</organism>
<dbReference type="GO" id="GO:0008233">
    <property type="term" value="F:peptidase activity"/>
    <property type="evidence" value="ECO:0007669"/>
    <property type="project" value="UniProtKB-KW"/>
</dbReference>
<accession>A0ABT6JFQ8</accession>
<proteinExistence type="predicted"/>
<evidence type="ECO:0000256" key="1">
    <source>
        <dbReference type="SAM" id="SignalP"/>
    </source>
</evidence>
<evidence type="ECO:0000313" key="3">
    <source>
        <dbReference type="Proteomes" id="UP001156940"/>
    </source>
</evidence>
<feature type="chain" id="PRO_5045289457" evidence="1">
    <location>
        <begin position="17"/>
        <end position="319"/>
    </location>
</feature>
<comment type="caution">
    <text evidence="2">The sequence shown here is derived from an EMBL/GenBank/DDBJ whole genome shotgun (WGS) entry which is preliminary data.</text>
</comment>
<feature type="signal peptide" evidence="1">
    <location>
        <begin position="1"/>
        <end position="16"/>
    </location>
</feature>
<keyword evidence="3" id="KW-1185">Reference proteome</keyword>
<reference evidence="2 3" key="1">
    <citation type="submission" date="2023-04" db="EMBL/GenBank/DDBJ databases">
        <title>Luteimonas endophyticus RD2P54.</title>
        <authorList>
            <person name="Sun J.-Q."/>
        </authorList>
    </citation>
    <scope>NUCLEOTIDE SEQUENCE [LARGE SCALE GENOMIC DNA]</scope>
    <source>
        <strain evidence="2 3">RD2P54</strain>
    </source>
</reference>
<keyword evidence="2" id="KW-0645">Protease</keyword>
<keyword evidence="2" id="KW-0378">Hydrolase</keyword>
<dbReference type="GO" id="GO:0006508">
    <property type="term" value="P:proteolysis"/>
    <property type="evidence" value="ECO:0007669"/>
    <property type="project" value="UniProtKB-KW"/>
</dbReference>
<sequence length="319" mass="34886">MRRVLLAFTFALSCFAAPRAPAVEPEILTEDVTRFYALYDAENGRPGEAQLDAYLAEGSESLREFARLRRVTGARMAQRIAEDPAMYDDARRCLALLPAVTRRVSDALERLAQLYPEAEFPPVAIVVGRGRPVGITAPTGVTIGLEALCAADFMHPDPEDRFVHVIAHEYAHIQQVAAKDPPAPGDPRATVLRLSLVEGAAEFVSELISGGVGNGRHAEWTRGREQEIETAFLADKDSTELDGWVFDYTPGSDAPYDLGYWVGYRVAKAYYLHAADKRAALARIFAMDDPEAFLQQSGWTPGMTLPPLPVASLPASGDR</sequence>
<dbReference type="EMBL" id="JARXRM010000046">
    <property type="protein sequence ID" value="MDH5825023.1"/>
    <property type="molecule type" value="Genomic_DNA"/>
</dbReference>
<name>A0ABT6JFQ8_9GAMM</name>
<evidence type="ECO:0000313" key="2">
    <source>
        <dbReference type="EMBL" id="MDH5825023.1"/>
    </source>
</evidence>
<gene>
    <name evidence="2" type="ORF">QFW77_18810</name>
</gene>
<protein>
    <submittedName>
        <fullName evidence="2">DUF2268 domain-containing putative Zn-dependent protease</fullName>
    </submittedName>
</protein>
<keyword evidence="1" id="KW-0732">Signal</keyword>
<dbReference type="Proteomes" id="UP001156940">
    <property type="component" value="Unassembled WGS sequence"/>
</dbReference>